<evidence type="ECO:0000259" key="1">
    <source>
        <dbReference type="Pfam" id="PF01402"/>
    </source>
</evidence>
<gene>
    <name evidence="2" type="ORF">C464_13080</name>
</gene>
<name>M0EDX5_9EURY</name>
<organism evidence="2 3">
    <name type="scientific">Halorubrum coriense DSM 10284</name>
    <dbReference type="NCBI Taxonomy" id="1227466"/>
    <lineage>
        <taxon>Archaea</taxon>
        <taxon>Methanobacteriati</taxon>
        <taxon>Methanobacteriota</taxon>
        <taxon>Stenosarchaea group</taxon>
        <taxon>Halobacteria</taxon>
        <taxon>Halobacteriales</taxon>
        <taxon>Haloferacaceae</taxon>
        <taxon>Halorubrum</taxon>
    </lineage>
</organism>
<sequence>MISAYFTRDHIQCRMAGDRLTISLDEQSRDALDELVELTGEGQSETVRRAIIFYAANFQVANSNTNVDLEQYYQMLSGGEHVLLDIDFLHGLLDNVELESGEPSPEFKEVIDQVAGFHADEYRTRFASLGDILDWLSFCGFLTARKADDNTYHVVFPTEKVKWFMTRFIQRSTEKLDFEVEVSEGVSKVLITEV</sequence>
<dbReference type="Pfam" id="PF01402">
    <property type="entry name" value="RHH_1"/>
    <property type="match status" value="1"/>
</dbReference>
<dbReference type="Proteomes" id="UP000011509">
    <property type="component" value="Unassembled WGS sequence"/>
</dbReference>
<accession>M0EDX5</accession>
<dbReference type="STRING" id="1227466.C464_13080"/>
<comment type="caution">
    <text evidence="2">The sequence shown here is derived from an EMBL/GenBank/DDBJ whole genome shotgun (WGS) entry which is preliminary data.</text>
</comment>
<dbReference type="AlphaFoldDB" id="M0EDX5"/>
<dbReference type="InterPro" id="IPR002145">
    <property type="entry name" value="CopG"/>
</dbReference>
<dbReference type="CDD" id="cd22235">
    <property type="entry name" value="RHH_CopG_archaea"/>
    <property type="match status" value="1"/>
</dbReference>
<dbReference type="GO" id="GO:0006355">
    <property type="term" value="P:regulation of DNA-templated transcription"/>
    <property type="evidence" value="ECO:0007669"/>
    <property type="project" value="InterPro"/>
</dbReference>
<evidence type="ECO:0000313" key="2">
    <source>
        <dbReference type="EMBL" id="ELZ44634.1"/>
    </source>
</evidence>
<feature type="domain" description="Ribbon-helix-helix protein CopG" evidence="1">
    <location>
        <begin position="19"/>
        <end position="56"/>
    </location>
</feature>
<reference evidence="2 3" key="1">
    <citation type="journal article" date="2014" name="PLoS Genet.">
        <title>Phylogenetically driven sequencing of extremely halophilic archaea reveals strategies for static and dynamic osmo-response.</title>
        <authorList>
            <person name="Becker E.A."/>
            <person name="Seitzer P.M."/>
            <person name="Tritt A."/>
            <person name="Larsen D."/>
            <person name="Krusor M."/>
            <person name="Yao A.I."/>
            <person name="Wu D."/>
            <person name="Madern D."/>
            <person name="Eisen J.A."/>
            <person name="Darling A.E."/>
            <person name="Facciotti M.T."/>
        </authorList>
    </citation>
    <scope>NUCLEOTIDE SEQUENCE [LARGE SCALE GENOMIC DNA]</scope>
    <source>
        <strain evidence="2 3">DSM 10284</strain>
    </source>
</reference>
<evidence type="ECO:0000313" key="3">
    <source>
        <dbReference type="Proteomes" id="UP000011509"/>
    </source>
</evidence>
<dbReference type="EMBL" id="AOJL01000056">
    <property type="protein sequence ID" value="ELZ44634.1"/>
    <property type="molecule type" value="Genomic_DNA"/>
</dbReference>
<keyword evidence="3" id="KW-1185">Reference proteome</keyword>
<dbReference type="PATRIC" id="fig|1227466.3.peg.2602"/>
<protein>
    <submittedName>
        <fullName evidence="2">CopG family transcriptional regulator</fullName>
    </submittedName>
</protein>
<proteinExistence type="predicted"/>